<accession>A0A5P3XEI1</accession>
<name>A0A5P3XEI1_PARBF</name>
<reference evidence="2 3" key="1">
    <citation type="submission" date="2018-09" db="EMBL/GenBank/DDBJ databases">
        <title>A clostridial neurotoxin that targets Anopheles mosquitoes.</title>
        <authorList>
            <person name="Contreras E."/>
            <person name="Masuyer G."/>
            <person name="Qureshi N."/>
            <person name="Chawla S."/>
            <person name="Lim H.L."/>
            <person name="Chen J."/>
            <person name="Stenmark P."/>
            <person name="Gill S."/>
        </authorList>
    </citation>
    <scope>NUCLEOTIDE SEQUENCE [LARGE SCALE GENOMIC DNA]</scope>
    <source>
        <strain evidence="2 3">Cbm</strain>
    </source>
</reference>
<evidence type="ECO:0000256" key="1">
    <source>
        <dbReference type="SAM" id="Coils"/>
    </source>
</evidence>
<dbReference type="AlphaFoldDB" id="A0A5P3XEI1"/>
<evidence type="ECO:0000313" key="3">
    <source>
        <dbReference type="Proteomes" id="UP000326961"/>
    </source>
</evidence>
<protein>
    <submittedName>
        <fullName evidence="2">Uncharacterized protein</fullName>
    </submittedName>
</protein>
<proteinExistence type="predicted"/>
<keyword evidence="1" id="KW-0175">Coiled coil</keyword>
<evidence type="ECO:0000313" key="2">
    <source>
        <dbReference type="EMBL" id="QEZ67721.1"/>
    </source>
</evidence>
<sequence>MSDEKYEKLISNKIKLYIQHAQINECNITEFNKEQEIIQEEINRLQLRYEYYENAKKQEIAKLKSNQDKKEQLERICYDAKFINENDIK</sequence>
<dbReference type="EMBL" id="CP032452">
    <property type="protein sequence ID" value="QEZ67721.1"/>
    <property type="molecule type" value="Genomic_DNA"/>
</dbReference>
<dbReference type="RefSeq" id="WP_150885490.1">
    <property type="nucleotide sequence ID" value="NZ_CP032452.1"/>
</dbReference>
<gene>
    <name evidence="2" type="ORF">D4A35_01775</name>
</gene>
<dbReference type="Proteomes" id="UP000326961">
    <property type="component" value="Chromosome"/>
</dbReference>
<organism evidence="2 3">
    <name type="scientific">Paraclostridium bifermentans</name>
    <name type="common">Clostridium bifermentans</name>
    <dbReference type="NCBI Taxonomy" id="1490"/>
    <lineage>
        <taxon>Bacteria</taxon>
        <taxon>Bacillati</taxon>
        <taxon>Bacillota</taxon>
        <taxon>Clostridia</taxon>
        <taxon>Peptostreptococcales</taxon>
        <taxon>Peptostreptococcaceae</taxon>
        <taxon>Paraclostridium</taxon>
    </lineage>
</organism>
<feature type="coiled-coil region" evidence="1">
    <location>
        <begin position="28"/>
        <end position="76"/>
    </location>
</feature>